<dbReference type="Gene3D" id="3.30.230.10">
    <property type="match status" value="1"/>
</dbReference>
<dbReference type="InterPro" id="IPR009000">
    <property type="entry name" value="Transl_B-barrel_sf"/>
</dbReference>
<dbReference type="PANTHER" id="PTHR43261:SF7">
    <property type="entry name" value="ELONGATION FACTOR G-LIKE PROTEIN"/>
    <property type="match status" value="1"/>
</dbReference>
<accession>A0A1D9FXV0</accession>
<keyword evidence="4" id="KW-0648">Protein biosynthesis</keyword>
<dbReference type="Pfam" id="PF00009">
    <property type="entry name" value="GTP_EFTU"/>
    <property type="match status" value="1"/>
</dbReference>
<dbReference type="Gene3D" id="3.30.70.240">
    <property type="match status" value="1"/>
</dbReference>
<gene>
    <name evidence="4" type="ORF">BJP36_10010</name>
</gene>
<dbReference type="InterPro" id="IPR027417">
    <property type="entry name" value="P-loop_NTPase"/>
</dbReference>
<dbReference type="Gene3D" id="3.40.50.300">
    <property type="entry name" value="P-loop containing nucleotide triphosphate hydrolases"/>
    <property type="match status" value="1"/>
</dbReference>
<dbReference type="AlphaFoldDB" id="A0A1D9FXV0"/>
<dbReference type="GO" id="GO:0032790">
    <property type="term" value="P:ribosome disassembly"/>
    <property type="evidence" value="ECO:0007669"/>
    <property type="project" value="TreeGrafter"/>
</dbReference>
<feature type="domain" description="Tr-type G" evidence="3">
    <location>
        <begin position="7"/>
        <end position="286"/>
    </location>
</feature>
<dbReference type="CDD" id="cd03713">
    <property type="entry name" value="EFG_mtEFG_C"/>
    <property type="match status" value="1"/>
</dbReference>
<evidence type="ECO:0000256" key="1">
    <source>
        <dbReference type="ARBA" id="ARBA00022741"/>
    </source>
</evidence>
<dbReference type="SUPFAM" id="SSF50447">
    <property type="entry name" value="Translation proteins"/>
    <property type="match status" value="1"/>
</dbReference>
<keyword evidence="1" id="KW-0547">Nucleotide-binding</keyword>
<dbReference type="Gene3D" id="2.40.30.10">
    <property type="entry name" value="Translation factors"/>
    <property type="match status" value="1"/>
</dbReference>
<dbReference type="NCBIfam" id="NF009891">
    <property type="entry name" value="PRK13351.1-1"/>
    <property type="match status" value="1"/>
</dbReference>
<dbReference type="Pfam" id="PF22042">
    <property type="entry name" value="EF-G_D2"/>
    <property type="match status" value="1"/>
</dbReference>
<dbReference type="CDD" id="cd16262">
    <property type="entry name" value="EFG_III"/>
    <property type="match status" value="1"/>
</dbReference>
<dbReference type="GO" id="GO:0003746">
    <property type="term" value="F:translation elongation factor activity"/>
    <property type="evidence" value="ECO:0007669"/>
    <property type="project" value="UniProtKB-KW"/>
</dbReference>
<dbReference type="InterPro" id="IPR041095">
    <property type="entry name" value="EFG_II"/>
</dbReference>
<keyword evidence="4" id="KW-0251">Elongation factor</keyword>
<evidence type="ECO:0000256" key="2">
    <source>
        <dbReference type="ARBA" id="ARBA00023134"/>
    </source>
</evidence>
<dbReference type="SUPFAM" id="SSF52540">
    <property type="entry name" value="P-loop containing nucleoside triphosphate hydrolases"/>
    <property type="match status" value="1"/>
</dbReference>
<dbReference type="EMBL" id="CP017708">
    <property type="protein sequence ID" value="AOY80206.1"/>
    <property type="molecule type" value="Genomic_DNA"/>
</dbReference>
<dbReference type="CDD" id="cd04170">
    <property type="entry name" value="EF-G_bact"/>
    <property type="match status" value="1"/>
</dbReference>
<dbReference type="InterPro" id="IPR000795">
    <property type="entry name" value="T_Tr_GTP-bd_dom"/>
</dbReference>
<evidence type="ECO:0000313" key="4">
    <source>
        <dbReference type="EMBL" id="AOY80206.1"/>
    </source>
</evidence>
<dbReference type="SMART" id="SM00889">
    <property type="entry name" value="EFG_IV"/>
    <property type="match status" value="1"/>
</dbReference>
<dbReference type="Pfam" id="PF03764">
    <property type="entry name" value="EFG_IV"/>
    <property type="match status" value="1"/>
</dbReference>
<dbReference type="GO" id="GO:0003924">
    <property type="term" value="F:GTPase activity"/>
    <property type="evidence" value="ECO:0007669"/>
    <property type="project" value="InterPro"/>
</dbReference>
<dbReference type="Pfam" id="PF00679">
    <property type="entry name" value="EFG_C"/>
    <property type="match status" value="1"/>
</dbReference>
<dbReference type="Gene3D" id="3.30.70.870">
    <property type="entry name" value="Elongation Factor G (Translational Gtpase), domain 3"/>
    <property type="match status" value="1"/>
</dbReference>
<dbReference type="PROSITE" id="PS51722">
    <property type="entry name" value="G_TR_2"/>
    <property type="match status" value="1"/>
</dbReference>
<dbReference type="PRINTS" id="PR00315">
    <property type="entry name" value="ELONGATNFCT"/>
</dbReference>
<dbReference type="InterPro" id="IPR000640">
    <property type="entry name" value="EFG_V-like"/>
</dbReference>
<dbReference type="PANTHER" id="PTHR43261">
    <property type="entry name" value="TRANSLATION ELONGATION FACTOR G-RELATED"/>
    <property type="match status" value="1"/>
</dbReference>
<dbReference type="InterPro" id="IPR009022">
    <property type="entry name" value="EFG_III"/>
</dbReference>
<dbReference type="Proteomes" id="UP000176944">
    <property type="component" value="Chromosome"/>
</dbReference>
<name>A0A1D9FXV0_MOOP1</name>
<keyword evidence="2" id="KW-0342">GTP-binding</keyword>
<dbReference type="InterPro" id="IPR053905">
    <property type="entry name" value="EF-G-like_DII"/>
</dbReference>
<dbReference type="InterPro" id="IPR014721">
    <property type="entry name" value="Ribsml_uS5_D2-typ_fold_subgr"/>
</dbReference>
<dbReference type="InterPro" id="IPR005517">
    <property type="entry name" value="Transl_elong_EFG/EF2_IV"/>
</dbReference>
<dbReference type="SUPFAM" id="SSF54980">
    <property type="entry name" value="EF-G C-terminal domain-like"/>
    <property type="match status" value="2"/>
</dbReference>
<dbReference type="FunFam" id="3.30.70.870:FF:000016">
    <property type="entry name" value="Translation elongation factor G"/>
    <property type="match status" value="1"/>
</dbReference>
<dbReference type="InterPro" id="IPR035649">
    <property type="entry name" value="EFG_V"/>
</dbReference>
<evidence type="ECO:0000313" key="5">
    <source>
        <dbReference type="Proteomes" id="UP000176944"/>
    </source>
</evidence>
<organism evidence="4 5">
    <name type="scientific">Moorena producens (strain JHB)</name>
    <dbReference type="NCBI Taxonomy" id="1454205"/>
    <lineage>
        <taxon>Bacteria</taxon>
        <taxon>Bacillati</taxon>
        <taxon>Cyanobacteriota</taxon>
        <taxon>Cyanophyceae</taxon>
        <taxon>Coleofasciculales</taxon>
        <taxon>Coleofasciculaceae</taxon>
        <taxon>Moorena</taxon>
    </lineage>
</organism>
<dbReference type="GO" id="GO:0005525">
    <property type="term" value="F:GTP binding"/>
    <property type="evidence" value="ECO:0007669"/>
    <property type="project" value="UniProtKB-KW"/>
</dbReference>
<dbReference type="SMART" id="SM00838">
    <property type="entry name" value="EFG_C"/>
    <property type="match status" value="1"/>
</dbReference>
<dbReference type="NCBIfam" id="TIGR00231">
    <property type="entry name" value="small_GTP"/>
    <property type="match status" value="1"/>
</dbReference>
<sequence>MNGKACKATRNVAIVGPYLSGKTTLLESLLSVTGRISRKGTVKEGNTVGDNATEARQRQMSVEVTAASTEYQDICFNFIDCPGSIEFAQETYNALVGVDAAVVVCEPVSDRVLTLAPLFKFLDDWEIPHLVFINKMDRFELTDDANGNSLRSVFDALNSVSTRPLVLHQYPIGKGEHLTGFIDLVTEQAYLYHPDAPADPIPLPESLKEAEQQARTELLETLADFDDHLLEELLEEIEPPQEEIVQDLKMELGADLIVPVFIGVAQQDYGVRPLIDALLREAPTPETTAERRDIAGDESSTVAQVLKTYYTPQGGKLSLVRVWQGKLTDGMVFNGARAGGLYRMFGHHTQSVSQVSAGDIIALGRLEGIKTGDTLTTDTGNREIKLPIAEASKPVYALAITPQKRKDEVKLSGALTKLLEEDPSLVWEQHGDTHEIILWGQGDIHLQVALDRMSRKYNLPMTTHLPRVPYKETIRKSTTSHGRYKHQSGGHGQYGDVYLDIQPLSRGEGFNFSESIVGGVVPKQYIPGVEIGVKEYLSHGPLGFPVVDVAVTLTNGSYHSVDSSEQAFKQAARLAMTGGMPNCEPTLLEPIMSVAVYAPQEFTSKMLQLITGHRGQILGYETCSDWTGWDCVSGYIPQAEMQNLIMELRSLTLGIGFFNWTYDHLQEVPGKLADRVLATTGNGNGNGNGKS</sequence>
<dbReference type="NCBIfam" id="NF009381">
    <property type="entry name" value="PRK12740.1-5"/>
    <property type="match status" value="1"/>
</dbReference>
<dbReference type="SUPFAM" id="SSF54211">
    <property type="entry name" value="Ribosomal protein S5 domain 2-like"/>
    <property type="match status" value="1"/>
</dbReference>
<proteinExistence type="predicted"/>
<protein>
    <submittedName>
        <fullName evidence="4">Elongation factor G</fullName>
    </submittedName>
</protein>
<dbReference type="InterPro" id="IPR035647">
    <property type="entry name" value="EFG_III/V"/>
</dbReference>
<dbReference type="InterPro" id="IPR047872">
    <property type="entry name" value="EFG_IV"/>
</dbReference>
<dbReference type="InterPro" id="IPR020568">
    <property type="entry name" value="Ribosomal_Su5_D2-typ_SF"/>
</dbReference>
<evidence type="ECO:0000259" key="3">
    <source>
        <dbReference type="PROSITE" id="PS51722"/>
    </source>
</evidence>
<reference evidence="5" key="1">
    <citation type="submission" date="2016-10" db="EMBL/GenBank/DDBJ databases">
        <title>Comparative genomics uncovers the prolific and rare metabolic potential of the cyanobacterial genus Moorea.</title>
        <authorList>
            <person name="Leao T."/>
            <person name="Castelao G."/>
            <person name="Korobeynikov A."/>
            <person name="Monroe E.A."/>
            <person name="Podell S."/>
            <person name="Glukhov E."/>
            <person name="Allen E."/>
            <person name="Gerwick W.H."/>
            <person name="Gerwick L."/>
        </authorList>
    </citation>
    <scope>NUCLEOTIDE SEQUENCE [LARGE SCALE GENOMIC DNA]</scope>
    <source>
        <strain evidence="5">JHB</strain>
    </source>
</reference>
<dbReference type="InterPro" id="IPR005225">
    <property type="entry name" value="Small_GTP-bd"/>
</dbReference>
<dbReference type="CDD" id="cd01434">
    <property type="entry name" value="EFG_mtEFG1_IV"/>
    <property type="match status" value="1"/>
</dbReference>
<dbReference type="Pfam" id="PF14492">
    <property type="entry name" value="EFG_III"/>
    <property type="match status" value="1"/>
</dbReference>
<dbReference type="NCBIfam" id="NF009379">
    <property type="entry name" value="PRK12740.1-3"/>
    <property type="match status" value="1"/>
</dbReference>